<dbReference type="PANTHER" id="PTHR33710:SF49">
    <property type="entry name" value="OS01G0714200 PROTEIN"/>
    <property type="match status" value="1"/>
</dbReference>
<evidence type="ECO:0000313" key="3">
    <source>
        <dbReference type="Proteomes" id="UP000604825"/>
    </source>
</evidence>
<feature type="domain" description="Endonuclease/exonuclease/phosphatase" evidence="1">
    <location>
        <begin position="17"/>
        <end position="126"/>
    </location>
</feature>
<dbReference type="InterPro" id="IPR036691">
    <property type="entry name" value="Endo/exonu/phosph_ase_sf"/>
</dbReference>
<dbReference type="SUPFAM" id="SSF56219">
    <property type="entry name" value="DNase I-like"/>
    <property type="match status" value="1"/>
</dbReference>
<evidence type="ECO:0000259" key="1">
    <source>
        <dbReference type="Pfam" id="PF03372"/>
    </source>
</evidence>
<comment type="caution">
    <text evidence="2">The sequence shown here is derived from an EMBL/GenBank/DDBJ whole genome shotgun (WGS) entry which is preliminary data.</text>
</comment>
<dbReference type="InterPro" id="IPR005135">
    <property type="entry name" value="Endo/exonuclease/phosphatase"/>
</dbReference>
<organism evidence="2 3">
    <name type="scientific">Miscanthus lutarioriparius</name>
    <dbReference type="NCBI Taxonomy" id="422564"/>
    <lineage>
        <taxon>Eukaryota</taxon>
        <taxon>Viridiplantae</taxon>
        <taxon>Streptophyta</taxon>
        <taxon>Embryophyta</taxon>
        <taxon>Tracheophyta</taxon>
        <taxon>Spermatophyta</taxon>
        <taxon>Magnoliopsida</taxon>
        <taxon>Liliopsida</taxon>
        <taxon>Poales</taxon>
        <taxon>Poaceae</taxon>
        <taxon>PACMAD clade</taxon>
        <taxon>Panicoideae</taxon>
        <taxon>Andropogonodae</taxon>
        <taxon>Andropogoneae</taxon>
        <taxon>Saccharinae</taxon>
        <taxon>Miscanthus</taxon>
    </lineage>
</organism>
<dbReference type="Gene3D" id="3.60.10.10">
    <property type="entry name" value="Endonuclease/exonuclease/phosphatase"/>
    <property type="match status" value="1"/>
</dbReference>
<dbReference type="OrthoDB" id="688652at2759"/>
<dbReference type="PANTHER" id="PTHR33710">
    <property type="entry name" value="BNAC02G09200D PROTEIN"/>
    <property type="match status" value="1"/>
</dbReference>
<dbReference type="Pfam" id="PF03372">
    <property type="entry name" value="Exo_endo_phos"/>
    <property type="match status" value="1"/>
</dbReference>
<dbReference type="EMBL" id="CAJGYO010000009">
    <property type="protein sequence ID" value="CAD6254338.1"/>
    <property type="molecule type" value="Genomic_DNA"/>
</dbReference>
<accession>A0A811QEZ6</accession>
<protein>
    <recommendedName>
        <fullName evidence="1">Endonuclease/exonuclease/phosphatase domain-containing protein</fullName>
    </recommendedName>
</protein>
<keyword evidence="3" id="KW-1185">Reference proteome</keyword>
<gene>
    <name evidence="2" type="ORF">NCGR_LOCUS37942</name>
</gene>
<dbReference type="AlphaFoldDB" id="A0A811QEZ6"/>
<dbReference type="GO" id="GO:0003824">
    <property type="term" value="F:catalytic activity"/>
    <property type="evidence" value="ECO:0007669"/>
    <property type="project" value="InterPro"/>
</dbReference>
<evidence type="ECO:0000313" key="2">
    <source>
        <dbReference type="EMBL" id="CAD6254338.1"/>
    </source>
</evidence>
<dbReference type="Proteomes" id="UP000604825">
    <property type="component" value="Unassembled WGS sequence"/>
</dbReference>
<sequence length="167" mass="19659">MYINAEVKEADAFLWRLTGFYGESTTEKKVLLWKVLRTLNAMRHRPWLCVGDFNEVLVEGEKEGGPKRKQVYMDSFKEASEDCDLNDLGFEGDPFMWRNNSHTSEHYIRERLDRVVAYGEWITRFPLYQVINGEPRHSDYLPIIVDTNSLVRRGNQGRQHVFHFEAS</sequence>
<name>A0A811QEZ6_9POAL</name>
<proteinExistence type="predicted"/>
<reference evidence="2" key="1">
    <citation type="submission" date="2020-10" db="EMBL/GenBank/DDBJ databases">
        <authorList>
            <person name="Han B."/>
            <person name="Lu T."/>
            <person name="Zhao Q."/>
            <person name="Huang X."/>
            <person name="Zhao Y."/>
        </authorList>
    </citation>
    <scope>NUCLEOTIDE SEQUENCE</scope>
</reference>